<dbReference type="Gene3D" id="2.30.29.30">
    <property type="entry name" value="Pleckstrin-homology domain (PH domain)/Phosphotyrosine-binding domain (PTB)"/>
    <property type="match status" value="1"/>
</dbReference>
<evidence type="ECO:0000259" key="5">
    <source>
        <dbReference type="PROSITE" id="PS51339"/>
    </source>
</evidence>
<evidence type="ECO:0000256" key="2">
    <source>
        <dbReference type="PIRSR" id="PIRSR630564-1"/>
    </source>
</evidence>
<dbReference type="InterPro" id="IPR016130">
    <property type="entry name" value="Tyr_Pase_AS"/>
</dbReference>
<dbReference type="InterPro" id="IPR011993">
    <property type="entry name" value="PH-like_dom_sf"/>
</dbReference>
<comment type="similarity">
    <text evidence="1">Belongs to the protein-tyrosine phosphatase family. Non-receptor class myotubularin subfamily.</text>
</comment>
<dbReference type="PANTHER" id="PTHR10807:SF128">
    <property type="entry name" value="PHOSPHATIDYLINOSITOL-3,5-BISPHOSPHATE 3-PHOSPHATASE"/>
    <property type="match status" value="1"/>
</dbReference>
<feature type="region of interest" description="Disordered" evidence="4">
    <location>
        <begin position="788"/>
        <end position="892"/>
    </location>
</feature>
<organism evidence="6 7">
    <name type="scientific">Rhodotorula taiwanensis</name>
    <dbReference type="NCBI Taxonomy" id="741276"/>
    <lineage>
        <taxon>Eukaryota</taxon>
        <taxon>Fungi</taxon>
        <taxon>Dikarya</taxon>
        <taxon>Basidiomycota</taxon>
        <taxon>Pucciniomycotina</taxon>
        <taxon>Microbotryomycetes</taxon>
        <taxon>Sporidiobolales</taxon>
        <taxon>Sporidiobolaceae</taxon>
        <taxon>Rhodotorula</taxon>
    </lineage>
</organism>
<dbReference type="PANTHER" id="PTHR10807">
    <property type="entry name" value="MYOTUBULARIN-RELATED"/>
    <property type="match status" value="1"/>
</dbReference>
<dbReference type="AlphaFoldDB" id="A0A2S5BCK0"/>
<feature type="region of interest" description="Disordered" evidence="4">
    <location>
        <begin position="734"/>
        <end position="768"/>
    </location>
</feature>
<proteinExistence type="inferred from homology"/>
<protein>
    <recommendedName>
        <fullName evidence="5">Myotubularin phosphatase domain-containing protein</fullName>
    </recommendedName>
</protein>
<evidence type="ECO:0000313" key="6">
    <source>
        <dbReference type="EMBL" id="POY74505.1"/>
    </source>
</evidence>
<dbReference type="GO" id="GO:0016020">
    <property type="term" value="C:membrane"/>
    <property type="evidence" value="ECO:0007669"/>
    <property type="project" value="TreeGrafter"/>
</dbReference>
<dbReference type="GO" id="GO:0046856">
    <property type="term" value="P:phosphatidylinositol dephosphorylation"/>
    <property type="evidence" value="ECO:0007669"/>
    <property type="project" value="TreeGrafter"/>
</dbReference>
<evidence type="ECO:0000256" key="1">
    <source>
        <dbReference type="ARBA" id="ARBA00007471"/>
    </source>
</evidence>
<dbReference type="InterPro" id="IPR029021">
    <property type="entry name" value="Prot-tyrosine_phosphatase-like"/>
</dbReference>
<feature type="compositionally biased region" description="Low complexity" evidence="4">
    <location>
        <begin position="688"/>
        <end position="706"/>
    </location>
</feature>
<feature type="binding site" evidence="3">
    <location>
        <begin position="346"/>
        <end position="347"/>
    </location>
    <ligand>
        <name>substrate</name>
    </ligand>
</feature>
<feature type="compositionally biased region" description="Polar residues" evidence="4">
    <location>
        <begin position="841"/>
        <end position="851"/>
    </location>
</feature>
<gene>
    <name evidence="6" type="ORF">BMF94_2265</name>
</gene>
<evidence type="ECO:0000256" key="3">
    <source>
        <dbReference type="PIRSR" id="PIRSR630564-2"/>
    </source>
</evidence>
<dbReference type="EMBL" id="PJQD01000023">
    <property type="protein sequence ID" value="POY74505.1"/>
    <property type="molecule type" value="Genomic_DNA"/>
</dbReference>
<dbReference type="InterPro" id="IPR010569">
    <property type="entry name" value="Myotubularin-like_Pase_dom"/>
</dbReference>
<feature type="compositionally biased region" description="Low complexity" evidence="4">
    <location>
        <begin position="739"/>
        <end position="757"/>
    </location>
</feature>
<feature type="region of interest" description="Disordered" evidence="4">
    <location>
        <begin position="55"/>
        <end position="80"/>
    </location>
</feature>
<feature type="domain" description="Myotubularin phosphatase" evidence="5">
    <location>
        <begin position="162"/>
        <end position="619"/>
    </location>
</feature>
<dbReference type="InterPro" id="IPR030564">
    <property type="entry name" value="Myotubularin"/>
</dbReference>
<name>A0A2S5BCK0_9BASI</name>
<feature type="binding site" evidence="3">
    <location>
        <begin position="409"/>
        <end position="415"/>
    </location>
    <ligand>
        <name>substrate</name>
    </ligand>
</feature>
<dbReference type="OrthoDB" id="271628at2759"/>
<dbReference type="GO" id="GO:0005737">
    <property type="term" value="C:cytoplasm"/>
    <property type="evidence" value="ECO:0007669"/>
    <property type="project" value="TreeGrafter"/>
</dbReference>
<reference evidence="6 7" key="1">
    <citation type="journal article" date="2018" name="Front. Microbiol.">
        <title>Prospects for Fungal Bioremediation of Acidic Radioactive Waste Sites: Characterization and Genome Sequence of Rhodotorula taiwanensis MD1149.</title>
        <authorList>
            <person name="Tkavc R."/>
            <person name="Matrosova V.Y."/>
            <person name="Grichenko O.E."/>
            <person name="Gostincar C."/>
            <person name="Volpe R.P."/>
            <person name="Klimenkova P."/>
            <person name="Gaidamakova E.K."/>
            <person name="Zhou C.E."/>
            <person name="Stewart B.J."/>
            <person name="Lyman M.G."/>
            <person name="Malfatti S.A."/>
            <person name="Rubinfeld B."/>
            <person name="Courtot M."/>
            <person name="Singh J."/>
            <person name="Dalgard C.L."/>
            <person name="Hamilton T."/>
            <person name="Frey K.G."/>
            <person name="Gunde-Cimerman N."/>
            <person name="Dugan L."/>
            <person name="Daly M.J."/>
        </authorList>
    </citation>
    <scope>NUCLEOTIDE SEQUENCE [LARGE SCALE GENOMIC DNA]</scope>
    <source>
        <strain evidence="6 7">MD1149</strain>
    </source>
</reference>
<dbReference type="PROSITE" id="PS00383">
    <property type="entry name" value="TYR_PHOSPHATASE_1"/>
    <property type="match status" value="1"/>
</dbReference>
<dbReference type="PROSITE" id="PS51339">
    <property type="entry name" value="PPASE_MYOTUBULARIN"/>
    <property type="match status" value="1"/>
</dbReference>
<dbReference type="GO" id="GO:0004438">
    <property type="term" value="F:phosphatidylinositol-3-phosphate phosphatase activity"/>
    <property type="evidence" value="ECO:0007669"/>
    <property type="project" value="TreeGrafter"/>
</dbReference>
<sequence>MDAIKATSVASVHLVRRHGSLTDAGSPLARPTNGSLHLTTHHAIFEASEPAADKGLDGLPSSVAGSQEKPPTLAREIPLSTLHAVTRSPPSLTGEPAPIVLRTRLYETFELAFSSLADADNVWDTLKGLCAAFSAGGLENQYAFFCKDRNSAQDGKGKGKAGWDIYDPAAEFARMGLGTRSKAWRVTSLNADFQFCPSYPAEIVVPAKISDTTLSYAVKYRSKSRIPGLVYLHWANLGSITRSSQPMVGITQNARSIQDEKLVEAIFASHGQHSHKLSPSPSNDGSPSSSTVGLNSPDFVYGSTATNVIIDARPTKNAYANSVKGAGTENMSFYKNCRKEYLGIDNIHVMRASLNGIFDALAEADVTGHLDRSALRRTHWLSHLTNILEGVLIVVRTIHLSNSHVLVHCSDGWDRTSQLSALPQICLDPYFRTARGLAVLIEKDWISYGHRFADRSGHLCDDRVEFAQKLGTDASTQQAFIASVTRQFASSSHAFKETCPVFQQFLDCVYQLQRQYPERFEWNETLLRHLVRETYEASTGSFLFNSEKDRAAFGARTRTSSVWETVFDADDAGSLTLKAAFRNERYNPSLDDPTSKAIDADLGVLLFDPQDVKWWYELFGRSDDEMNAKPFAQEAVAGLLASPEPAAIPTEHKVVETAADDPVTNGVVAKTASLVVSAGTAPLAAVSSAGSASSLPPARSASPASGTQPDRLASVQKLGWSAWKSVRKFGEDAARQLKEQQQQAAAARATAEAEQAANGSGSQAPLASDDWATRATSFGGGVWSKLSSGNPWLAEGQEPQTTPGRRDEARTSTSSRPSQELAHLPATTERANPIRPPVRHPSSTLSSNPWETVTREEAIPPSHSLPPPVGLVETGAGTAPSRPLDPLGVGSG</sequence>
<dbReference type="Pfam" id="PF06602">
    <property type="entry name" value="Myotub-related"/>
    <property type="match status" value="1"/>
</dbReference>
<dbReference type="STRING" id="741276.A0A2S5BCK0"/>
<comment type="caution">
    <text evidence="6">The sequence shown here is derived from an EMBL/GenBank/DDBJ whole genome shotgun (WGS) entry which is preliminary data.</text>
</comment>
<accession>A0A2S5BCK0</accession>
<feature type="region of interest" description="Disordered" evidence="4">
    <location>
        <begin position="688"/>
        <end position="711"/>
    </location>
</feature>
<feature type="active site" description="Phosphocysteine intermediate" evidence="2">
    <location>
        <position position="409"/>
    </location>
</feature>
<evidence type="ECO:0000256" key="4">
    <source>
        <dbReference type="SAM" id="MobiDB-lite"/>
    </source>
</evidence>
<dbReference type="SUPFAM" id="SSF52799">
    <property type="entry name" value="(Phosphotyrosine protein) phosphatases II"/>
    <property type="match status" value="1"/>
</dbReference>
<dbReference type="Proteomes" id="UP000237144">
    <property type="component" value="Unassembled WGS sequence"/>
</dbReference>
<feature type="binding site" evidence="3">
    <location>
        <begin position="321"/>
        <end position="324"/>
    </location>
    <ligand>
        <name>substrate</name>
    </ligand>
</feature>
<keyword evidence="7" id="KW-1185">Reference proteome</keyword>
<evidence type="ECO:0000313" key="7">
    <source>
        <dbReference type="Proteomes" id="UP000237144"/>
    </source>
</evidence>